<dbReference type="Gene3D" id="3.40.50.300">
    <property type="entry name" value="P-loop containing nucleotide triphosphate hydrolases"/>
    <property type="match status" value="1"/>
</dbReference>
<dbReference type="OrthoDB" id="4537985at2"/>
<name>A0A3Q9EZK1_9ACTN</name>
<evidence type="ECO:0000256" key="1">
    <source>
        <dbReference type="SAM" id="MobiDB-lite"/>
    </source>
</evidence>
<sequence>MVISIASQKGGVGKTSSSISLAAGLARKGRRVLLVDIDSQANTSKVLLAGYTQIQKHQTIYATILERSPLPVHETAIPGLRIAPSHILLSNTDVELTTAIDHREERLKRELDAVKDRYDCVFIDCPPALSWLTVNAFTASDKVIVVVAPGYFELDSIVQISKTLKEVRALFNPRLELAGFLFAMADSTINSRTSLQILRQTYTGSVLNTVIPRNTDPRDAHFNAKTYSHSTPSRPQLSPTRS</sequence>
<dbReference type="CDD" id="cd02042">
    <property type="entry name" value="ParAB_family"/>
    <property type="match status" value="1"/>
</dbReference>
<keyword evidence="4" id="KW-1185">Reference proteome</keyword>
<dbReference type="SUPFAM" id="SSF52540">
    <property type="entry name" value="P-loop containing nucleoside triphosphate hydrolases"/>
    <property type="match status" value="1"/>
</dbReference>
<organism evidence="3 4">
    <name type="scientific">Streptomyces cyaneochromogenes</name>
    <dbReference type="NCBI Taxonomy" id="2496836"/>
    <lineage>
        <taxon>Bacteria</taxon>
        <taxon>Bacillati</taxon>
        <taxon>Actinomycetota</taxon>
        <taxon>Actinomycetes</taxon>
        <taxon>Kitasatosporales</taxon>
        <taxon>Streptomycetaceae</taxon>
        <taxon>Streptomyces</taxon>
    </lineage>
</organism>
<dbReference type="InterPro" id="IPR027417">
    <property type="entry name" value="P-loop_NTPase"/>
</dbReference>
<dbReference type="PIRSF" id="PIRSF009320">
    <property type="entry name" value="Nuc_binding_HP_1000"/>
    <property type="match status" value="1"/>
</dbReference>
<dbReference type="Proteomes" id="UP000280298">
    <property type="component" value="Chromosome"/>
</dbReference>
<gene>
    <name evidence="3" type="ORF">EJ357_41275</name>
</gene>
<dbReference type="PANTHER" id="PTHR13696">
    <property type="entry name" value="P-LOOP CONTAINING NUCLEOSIDE TRIPHOSPHATE HYDROLASE"/>
    <property type="match status" value="1"/>
</dbReference>
<dbReference type="InterPro" id="IPR025669">
    <property type="entry name" value="AAA_dom"/>
</dbReference>
<evidence type="ECO:0000313" key="4">
    <source>
        <dbReference type="Proteomes" id="UP000280298"/>
    </source>
</evidence>
<feature type="domain" description="AAA" evidence="2">
    <location>
        <begin position="2"/>
        <end position="176"/>
    </location>
</feature>
<evidence type="ECO:0000259" key="2">
    <source>
        <dbReference type="Pfam" id="PF13614"/>
    </source>
</evidence>
<dbReference type="InterPro" id="IPR050678">
    <property type="entry name" value="DNA_Partitioning_ATPase"/>
</dbReference>
<proteinExistence type="predicted"/>
<dbReference type="PANTHER" id="PTHR13696:SF99">
    <property type="entry name" value="COBYRINIC ACID AC-DIAMIDE SYNTHASE"/>
    <property type="match status" value="1"/>
</dbReference>
<reference evidence="3 4" key="1">
    <citation type="journal article" date="2019" name="Int. J. Syst. Evol. Microbiol.">
        <title>Streptomyces cyaneochromogenes sp. nov., a blue pigment-producing actinomycete from manganese-contaminated soil.</title>
        <authorList>
            <person name="Tang X."/>
            <person name="Zhao J."/>
            <person name="Li K."/>
            <person name="Chen Z."/>
            <person name="Sun Y."/>
            <person name="Gao J."/>
        </authorList>
    </citation>
    <scope>NUCLEOTIDE SEQUENCE [LARGE SCALE GENOMIC DNA]</scope>
    <source>
        <strain evidence="3 4">MK-45</strain>
    </source>
</reference>
<evidence type="ECO:0000313" key="3">
    <source>
        <dbReference type="EMBL" id="AZQ39077.1"/>
    </source>
</evidence>
<dbReference type="AlphaFoldDB" id="A0A3Q9EZK1"/>
<dbReference type="Pfam" id="PF13614">
    <property type="entry name" value="AAA_31"/>
    <property type="match status" value="1"/>
</dbReference>
<dbReference type="EMBL" id="CP034539">
    <property type="protein sequence ID" value="AZQ39077.1"/>
    <property type="molecule type" value="Genomic_DNA"/>
</dbReference>
<accession>A0A3Q9EZK1</accession>
<dbReference type="KEGG" id="scya:EJ357_41275"/>
<dbReference type="RefSeq" id="WP_126397010.1">
    <property type="nucleotide sequence ID" value="NZ_CP034539.1"/>
</dbReference>
<feature type="region of interest" description="Disordered" evidence="1">
    <location>
        <begin position="213"/>
        <end position="242"/>
    </location>
</feature>
<protein>
    <submittedName>
        <fullName evidence="3">ParA family protein</fullName>
    </submittedName>
</protein>
<feature type="compositionally biased region" description="Polar residues" evidence="1">
    <location>
        <begin position="225"/>
        <end position="242"/>
    </location>
</feature>